<evidence type="ECO:0000313" key="1">
    <source>
        <dbReference type="EMBL" id="ALE39995.1"/>
    </source>
</evidence>
<dbReference type="Proteomes" id="UP000056502">
    <property type="component" value="Chromosome I"/>
</dbReference>
<reference evidence="1 2" key="1">
    <citation type="journal article" date="2015" name="Genome Announc.">
        <title>Whole-Genome Sequence of Leptospira interrogans Serovar Hardjo Subtype Hardjoprajitno Strain Norma, Isolated from Cattle in a Leptospirosis Outbreak in Brazil.</title>
        <authorList>
            <person name="Cosate M.R."/>
            <person name="Soares S.C."/>
            <person name="Mendes T.A."/>
            <person name="Raittz R.T."/>
            <person name="Moreira E.C."/>
            <person name="Leite R."/>
            <person name="Fernandes G.R."/>
            <person name="Haddad J.P."/>
            <person name="Ortega J.M."/>
        </authorList>
    </citation>
    <scope>NUCLEOTIDE SEQUENCE [LARGE SCALE GENOMIC DNA]</scope>
    <source>
        <strain evidence="1 2">Norma</strain>
    </source>
</reference>
<accession>A0A0M3TM02</accession>
<dbReference type="EMBL" id="CP012603">
    <property type="protein sequence ID" value="ALE39995.1"/>
    <property type="molecule type" value="Genomic_DNA"/>
</dbReference>
<proteinExistence type="predicted"/>
<sequence length="37" mass="4237">MTSLKKKQKVIPGKAKVTKLKTNKYNALMRKINDSCE</sequence>
<gene>
    <name evidence="1" type="ORF">G436_2827</name>
</gene>
<organism evidence="1">
    <name type="scientific">Leptospira interrogans serovar Hardjo str. Norma</name>
    <dbReference type="NCBI Taxonomy" id="1279460"/>
    <lineage>
        <taxon>Bacteria</taxon>
        <taxon>Pseudomonadati</taxon>
        <taxon>Spirochaetota</taxon>
        <taxon>Spirochaetia</taxon>
        <taxon>Leptospirales</taxon>
        <taxon>Leptospiraceae</taxon>
        <taxon>Leptospira</taxon>
    </lineage>
</organism>
<evidence type="ECO:0000313" key="2">
    <source>
        <dbReference type="Proteomes" id="UP000056502"/>
    </source>
</evidence>
<name>A0A0M3TM02_LEPIR</name>
<protein>
    <submittedName>
        <fullName evidence="1">Uncharacterized protein</fullName>
    </submittedName>
</protein>
<dbReference type="PATRIC" id="fig|1279460.3.peg.2853"/>
<dbReference type="AlphaFoldDB" id="A0A0M3TM02"/>